<dbReference type="STRING" id="36805.BOH66_07880"/>
<dbReference type="Proteomes" id="UP000187185">
    <property type="component" value="Chromosome"/>
</dbReference>
<keyword evidence="3" id="KW-1185">Reference proteome</keyword>
<dbReference type="KEGG" id="maur:BOH66_07880"/>
<dbReference type="OrthoDB" id="3732531at2"/>
<evidence type="ECO:0000313" key="3">
    <source>
        <dbReference type="Proteomes" id="UP000187185"/>
    </source>
</evidence>
<evidence type="ECO:0000256" key="1">
    <source>
        <dbReference type="SAM" id="MobiDB-lite"/>
    </source>
</evidence>
<protein>
    <submittedName>
        <fullName evidence="2">Uncharacterized protein</fullName>
    </submittedName>
</protein>
<dbReference type="RefSeq" id="WP_076690488.1">
    <property type="nucleotide sequence ID" value="NZ_CP018762.1"/>
</dbReference>
<feature type="compositionally biased region" description="Polar residues" evidence="1">
    <location>
        <begin position="1"/>
        <end position="10"/>
    </location>
</feature>
<proteinExistence type="predicted"/>
<evidence type="ECO:0000313" key="2">
    <source>
        <dbReference type="EMBL" id="APZ34174.1"/>
    </source>
</evidence>
<accession>A0A1P8U7T3</accession>
<sequence>MNDDNQTPATHEQHPVPVRQGHRDESAPATEEPRRGGDGEVSELARHGDPSVTKPKADAEAGRRRSGVEWVRPTDLLAARTGRVAEQGIDFHAELARRARRAPGQAYRGARTVARSGARVVSERARRLPPVTAFGRGGSPRHSWVSRSGIGLG</sequence>
<organism evidence="2 3">
    <name type="scientific">Microbacterium aurum</name>
    <dbReference type="NCBI Taxonomy" id="36805"/>
    <lineage>
        <taxon>Bacteria</taxon>
        <taxon>Bacillati</taxon>
        <taxon>Actinomycetota</taxon>
        <taxon>Actinomycetes</taxon>
        <taxon>Micrococcales</taxon>
        <taxon>Microbacteriaceae</taxon>
        <taxon>Microbacterium</taxon>
    </lineage>
</organism>
<dbReference type="EMBL" id="CP018762">
    <property type="protein sequence ID" value="APZ34174.1"/>
    <property type="molecule type" value="Genomic_DNA"/>
</dbReference>
<feature type="compositionally biased region" description="Basic and acidic residues" evidence="1">
    <location>
        <begin position="21"/>
        <end position="67"/>
    </location>
</feature>
<reference evidence="2 3" key="1">
    <citation type="submission" date="2016-12" db="EMBL/GenBank/DDBJ databases">
        <title>Complete genome sequence of Microbacterium aurum KACC 15219.</title>
        <authorList>
            <person name="Jung Y."/>
            <person name="Shin J.-H."/>
            <person name="Lee Y.-J."/>
            <person name="Yi H."/>
            <person name="Bahn Y.-S."/>
            <person name="Kim J.F."/>
            <person name="Lee D.-W."/>
        </authorList>
    </citation>
    <scope>NUCLEOTIDE SEQUENCE [LARGE SCALE GENOMIC DNA]</scope>
    <source>
        <strain evidence="2 3">KACC 15219</strain>
    </source>
</reference>
<gene>
    <name evidence="2" type="ORF">BOH66_07880</name>
</gene>
<feature type="region of interest" description="Disordered" evidence="1">
    <location>
        <begin position="1"/>
        <end position="67"/>
    </location>
</feature>
<feature type="region of interest" description="Disordered" evidence="1">
    <location>
        <begin position="131"/>
        <end position="153"/>
    </location>
</feature>
<name>A0A1P8U7T3_9MICO</name>
<dbReference type="AlphaFoldDB" id="A0A1P8U7T3"/>